<proteinExistence type="inferred from homology"/>
<evidence type="ECO:0000256" key="8">
    <source>
        <dbReference type="ARBA" id="ARBA00022737"/>
    </source>
</evidence>
<keyword evidence="8" id="KW-0677">Repeat</keyword>
<accession>A0A8J2HQ49</accession>
<feature type="domain" description="C2H2-type" evidence="16">
    <location>
        <begin position="163"/>
        <end position="191"/>
    </location>
</feature>
<evidence type="ECO:0000313" key="18">
    <source>
        <dbReference type="Proteomes" id="UP000786811"/>
    </source>
</evidence>
<comment type="similarity">
    <text evidence="3">Belongs to the krueppel C2H2-type zinc-finger protein family.</text>
</comment>
<comment type="similarity">
    <text evidence="4">Belongs to the hunchback C2H2-type zinc-finger protein family.</text>
</comment>
<comment type="function">
    <text evidence="1">Gap class segmentation protein that controls development of head structures.</text>
</comment>
<evidence type="ECO:0000256" key="9">
    <source>
        <dbReference type="ARBA" id="ARBA00022771"/>
    </source>
</evidence>
<keyword evidence="6" id="KW-0302">Gap protein</keyword>
<dbReference type="Proteomes" id="UP000786811">
    <property type="component" value="Unassembled WGS sequence"/>
</dbReference>
<dbReference type="Pfam" id="PF00096">
    <property type="entry name" value="zf-C2H2"/>
    <property type="match status" value="5"/>
</dbReference>
<evidence type="ECO:0000256" key="7">
    <source>
        <dbReference type="ARBA" id="ARBA00022723"/>
    </source>
</evidence>
<dbReference type="InterPro" id="IPR013087">
    <property type="entry name" value="Znf_C2H2_type"/>
</dbReference>
<evidence type="ECO:0000256" key="13">
    <source>
        <dbReference type="ARBA" id="ARBA00023163"/>
    </source>
</evidence>
<keyword evidence="18" id="KW-1185">Reference proteome</keyword>
<evidence type="ECO:0000256" key="12">
    <source>
        <dbReference type="ARBA" id="ARBA00023125"/>
    </source>
</evidence>
<dbReference type="PANTHER" id="PTHR24379:SF121">
    <property type="entry name" value="C2H2-TYPE DOMAIN-CONTAINING PROTEIN"/>
    <property type="match status" value="1"/>
</dbReference>
<evidence type="ECO:0000256" key="2">
    <source>
        <dbReference type="ARBA" id="ARBA00004123"/>
    </source>
</evidence>
<evidence type="ECO:0000313" key="17">
    <source>
        <dbReference type="EMBL" id="CAG5106126.1"/>
    </source>
</evidence>
<evidence type="ECO:0000259" key="16">
    <source>
        <dbReference type="PROSITE" id="PS50157"/>
    </source>
</evidence>
<dbReference type="GO" id="GO:0005634">
    <property type="term" value="C:nucleus"/>
    <property type="evidence" value="ECO:0007669"/>
    <property type="project" value="UniProtKB-SubCell"/>
</dbReference>
<evidence type="ECO:0000256" key="15">
    <source>
        <dbReference type="PROSITE-ProRule" id="PRU00042"/>
    </source>
</evidence>
<comment type="subcellular location">
    <subcellularLocation>
        <location evidence="2">Nucleus</location>
    </subcellularLocation>
</comment>
<dbReference type="PROSITE" id="PS00028">
    <property type="entry name" value="ZINC_FINGER_C2H2_1"/>
    <property type="match status" value="7"/>
</dbReference>
<comment type="caution">
    <text evidence="17">The sequence shown here is derived from an EMBL/GenBank/DDBJ whole genome shotgun (WGS) entry which is preliminary data.</text>
</comment>
<feature type="domain" description="C2H2-type" evidence="16">
    <location>
        <begin position="45"/>
        <end position="72"/>
    </location>
</feature>
<keyword evidence="11" id="KW-0805">Transcription regulation</keyword>
<dbReference type="GO" id="GO:0035282">
    <property type="term" value="P:segmentation"/>
    <property type="evidence" value="ECO:0007669"/>
    <property type="project" value="UniProtKB-KW"/>
</dbReference>
<feature type="domain" description="C2H2-type" evidence="16">
    <location>
        <begin position="128"/>
        <end position="156"/>
    </location>
</feature>
<sequence length="225" mass="26324">MKSGEYQRRKKNKTPHKCVKCSASFFHMTKLVEHLKNTHGIENAFSCDECGKAFKSPMNIARHKLIHSGTKKFSCDVCEYTCNQKTNLETHKRRHAKDFLFKCSICKKGFISKADFAEHANVHTNFRFRCDACDKNYFYKRNLIAHLRLCHYEVEKKKNKSSFNCNECELAFTTLGTLRNHIRNRHRVKKRHQYLCDLCGANVSSKKALDIHTRTHTGERDVAYI</sequence>
<evidence type="ECO:0000256" key="1">
    <source>
        <dbReference type="ARBA" id="ARBA00003983"/>
    </source>
</evidence>
<keyword evidence="6" id="KW-0217">Developmental protein</keyword>
<evidence type="ECO:0000256" key="3">
    <source>
        <dbReference type="ARBA" id="ARBA00006991"/>
    </source>
</evidence>
<evidence type="ECO:0000256" key="14">
    <source>
        <dbReference type="ARBA" id="ARBA00023242"/>
    </source>
</evidence>
<dbReference type="EMBL" id="CAJNRD030001124">
    <property type="protein sequence ID" value="CAG5106126.1"/>
    <property type="molecule type" value="Genomic_DNA"/>
</dbReference>
<reference evidence="17" key="1">
    <citation type="submission" date="2021-04" db="EMBL/GenBank/DDBJ databases">
        <authorList>
            <person name="Chebbi M.A.C M."/>
        </authorList>
    </citation>
    <scope>NUCLEOTIDE SEQUENCE</scope>
</reference>
<organism evidence="17 18">
    <name type="scientific">Cotesia congregata</name>
    <name type="common">Parasitoid wasp</name>
    <name type="synonym">Apanteles congregatus</name>
    <dbReference type="NCBI Taxonomy" id="51543"/>
    <lineage>
        <taxon>Eukaryota</taxon>
        <taxon>Metazoa</taxon>
        <taxon>Ecdysozoa</taxon>
        <taxon>Arthropoda</taxon>
        <taxon>Hexapoda</taxon>
        <taxon>Insecta</taxon>
        <taxon>Pterygota</taxon>
        <taxon>Neoptera</taxon>
        <taxon>Endopterygota</taxon>
        <taxon>Hymenoptera</taxon>
        <taxon>Apocrita</taxon>
        <taxon>Ichneumonoidea</taxon>
        <taxon>Braconidae</taxon>
        <taxon>Microgastrinae</taxon>
        <taxon>Cotesia</taxon>
    </lineage>
</organism>
<dbReference type="GO" id="GO:0003690">
    <property type="term" value="F:double-stranded DNA binding"/>
    <property type="evidence" value="ECO:0007669"/>
    <property type="project" value="UniProtKB-ARBA"/>
</dbReference>
<keyword evidence="13" id="KW-0804">Transcription</keyword>
<keyword evidence="9 15" id="KW-0863">Zinc-finger</keyword>
<evidence type="ECO:0000256" key="6">
    <source>
        <dbReference type="ARBA" id="ARBA00022492"/>
    </source>
</evidence>
<dbReference type="PROSITE" id="PS50157">
    <property type="entry name" value="ZINC_FINGER_C2H2_2"/>
    <property type="match status" value="7"/>
</dbReference>
<dbReference type="PANTHER" id="PTHR24379">
    <property type="entry name" value="KRAB AND ZINC FINGER DOMAIN-CONTAINING"/>
    <property type="match status" value="1"/>
</dbReference>
<keyword evidence="10" id="KW-0862">Zinc</keyword>
<feature type="domain" description="C2H2-type" evidence="16">
    <location>
        <begin position="101"/>
        <end position="128"/>
    </location>
</feature>
<dbReference type="InterPro" id="IPR036236">
    <property type="entry name" value="Znf_C2H2_sf"/>
</dbReference>
<dbReference type="SUPFAM" id="SSF57667">
    <property type="entry name" value="beta-beta-alpha zinc fingers"/>
    <property type="match status" value="4"/>
</dbReference>
<evidence type="ECO:0000256" key="10">
    <source>
        <dbReference type="ARBA" id="ARBA00022833"/>
    </source>
</evidence>
<dbReference type="FunFam" id="3.30.160.60:FF:001370">
    <property type="entry name" value="Zinc finger protein"/>
    <property type="match status" value="1"/>
</dbReference>
<gene>
    <name evidence="17" type="ORF">HICCMSTLAB_LOCUS12110</name>
</gene>
<keyword evidence="12" id="KW-0238">DNA-binding</keyword>
<dbReference type="OrthoDB" id="1095242at2759"/>
<keyword evidence="7" id="KW-0479">Metal-binding</keyword>
<feature type="domain" description="C2H2-type" evidence="16">
    <location>
        <begin position="73"/>
        <end position="100"/>
    </location>
</feature>
<protein>
    <recommendedName>
        <fullName evidence="5">Protein hunchback</fullName>
    </recommendedName>
</protein>
<dbReference type="AlphaFoldDB" id="A0A8J2HQ49"/>
<evidence type="ECO:0000256" key="11">
    <source>
        <dbReference type="ARBA" id="ARBA00023015"/>
    </source>
</evidence>
<evidence type="ECO:0000256" key="4">
    <source>
        <dbReference type="ARBA" id="ARBA00007746"/>
    </source>
</evidence>
<dbReference type="GO" id="GO:0008270">
    <property type="term" value="F:zinc ion binding"/>
    <property type="evidence" value="ECO:0007669"/>
    <property type="project" value="UniProtKB-KW"/>
</dbReference>
<dbReference type="FunFam" id="3.30.160.60:FF:000123">
    <property type="entry name" value="transcriptional repressor CTCF isoform X1"/>
    <property type="match status" value="1"/>
</dbReference>
<dbReference type="SMART" id="SM00355">
    <property type="entry name" value="ZnF_C2H2"/>
    <property type="match status" value="7"/>
</dbReference>
<name>A0A8J2HQ49_COTCN</name>
<evidence type="ECO:0000256" key="5">
    <source>
        <dbReference type="ARBA" id="ARBA00013638"/>
    </source>
</evidence>
<keyword evidence="14" id="KW-0539">Nucleus</keyword>
<dbReference type="Gene3D" id="3.30.160.60">
    <property type="entry name" value="Classic Zinc Finger"/>
    <property type="match status" value="5"/>
</dbReference>
<feature type="domain" description="C2H2-type" evidence="16">
    <location>
        <begin position="16"/>
        <end position="44"/>
    </location>
</feature>
<feature type="domain" description="C2H2-type" evidence="16">
    <location>
        <begin position="194"/>
        <end position="221"/>
    </location>
</feature>